<keyword evidence="6" id="KW-1185">Reference proteome</keyword>
<dbReference type="SMART" id="SM00448">
    <property type="entry name" value="REC"/>
    <property type="match status" value="1"/>
</dbReference>
<dbReference type="SUPFAM" id="SSF52172">
    <property type="entry name" value="CheY-like"/>
    <property type="match status" value="1"/>
</dbReference>
<evidence type="ECO:0000256" key="3">
    <source>
        <dbReference type="SAM" id="Coils"/>
    </source>
</evidence>
<dbReference type="Proteomes" id="UP000000263">
    <property type="component" value="Chromosome"/>
</dbReference>
<feature type="modified residue" description="4-aspartylphosphate" evidence="2">
    <location>
        <position position="56"/>
    </location>
</feature>
<feature type="coiled-coil region" evidence="3">
    <location>
        <begin position="122"/>
        <end position="149"/>
    </location>
</feature>
<evidence type="ECO:0000313" key="5">
    <source>
        <dbReference type="EMBL" id="ABU59188.1"/>
    </source>
</evidence>
<dbReference type="InterPro" id="IPR011006">
    <property type="entry name" value="CheY-like_superfamily"/>
</dbReference>
<accession>A7NF79</accession>
<dbReference type="eggNOG" id="COG3437">
    <property type="taxonomic scope" value="Bacteria"/>
</dbReference>
<dbReference type="OrthoDB" id="9790791at2"/>
<dbReference type="EMBL" id="CP000804">
    <property type="protein sequence ID" value="ABU59188.1"/>
    <property type="molecule type" value="Genomic_DNA"/>
</dbReference>
<dbReference type="AlphaFoldDB" id="A7NF79"/>
<protein>
    <submittedName>
        <fullName evidence="5">Response regulator receiver protein</fullName>
    </submittedName>
</protein>
<dbReference type="InterPro" id="IPR001789">
    <property type="entry name" value="Sig_transdc_resp-reg_receiver"/>
</dbReference>
<feature type="domain" description="Response regulatory" evidence="4">
    <location>
        <begin position="7"/>
        <end position="123"/>
    </location>
</feature>
<dbReference type="STRING" id="383372.Rcas_3134"/>
<dbReference type="RefSeq" id="WP_012121612.1">
    <property type="nucleotide sequence ID" value="NC_009767.1"/>
</dbReference>
<dbReference type="KEGG" id="rca:Rcas_3134"/>
<proteinExistence type="predicted"/>
<dbReference type="Gene3D" id="3.40.50.2300">
    <property type="match status" value="1"/>
</dbReference>
<gene>
    <name evidence="5" type="ordered locus">Rcas_3134</name>
</gene>
<dbReference type="PROSITE" id="PS50110">
    <property type="entry name" value="RESPONSE_REGULATORY"/>
    <property type="match status" value="1"/>
</dbReference>
<dbReference type="GO" id="GO:0000160">
    <property type="term" value="P:phosphorelay signal transduction system"/>
    <property type="evidence" value="ECO:0007669"/>
    <property type="project" value="InterPro"/>
</dbReference>
<keyword evidence="1 2" id="KW-0597">Phosphoprotein</keyword>
<evidence type="ECO:0000256" key="2">
    <source>
        <dbReference type="PROSITE-ProRule" id="PRU00169"/>
    </source>
</evidence>
<reference evidence="5 6" key="1">
    <citation type="submission" date="2007-08" db="EMBL/GenBank/DDBJ databases">
        <title>Complete sequence of Roseiflexus castenholzii DSM 13941.</title>
        <authorList>
            <consortium name="US DOE Joint Genome Institute"/>
            <person name="Copeland A."/>
            <person name="Lucas S."/>
            <person name="Lapidus A."/>
            <person name="Barry K."/>
            <person name="Glavina del Rio T."/>
            <person name="Dalin E."/>
            <person name="Tice H."/>
            <person name="Pitluck S."/>
            <person name="Thompson L.S."/>
            <person name="Brettin T."/>
            <person name="Bruce D."/>
            <person name="Detter J.C."/>
            <person name="Han C."/>
            <person name="Tapia R."/>
            <person name="Schmutz J."/>
            <person name="Larimer F."/>
            <person name="Land M."/>
            <person name="Hauser L."/>
            <person name="Kyrpides N."/>
            <person name="Mikhailova N."/>
            <person name="Bryant D.A."/>
            <person name="Hanada S."/>
            <person name="Tsukatani Y."/>
            <person name="Richardson P."/>
        </authorList>
    </citation>
    <scope>NUCLEOTIDE SEQUENCE [LARGE SCALE GENOMIC DNA]</scope>
    <source>
        <strain evidence="6">DSM 13941 / HLO8</strain>
    </source>
</reference>
<dbReference type="PANTHER" id="PTHR44591">
    <property type="entry name" value="STRESS RESPONSE REGULATOR PROTEIN 1"/>
    <property type="match status" value="1"/>
</dbReference>
<evidence type="ECO:0000313" key="6">
    <source>
        <dbReference type="Proteomes" id="UP000000263"/>
    </source>
</evidence>
<dbReference type="Pfam" id="PF00072">
    <property type="entry name" value="Response_reg"/>
    <property type="match status" value="1"/>
</dbReference>
<sequence length="200" mass="22132">MSQSPDTILVVDDTPANLALLFTGLRRAGYKVLINERGDVALQTAINVQPDLIVLDVMMPGMDGFETCRRLKADPRTKDIPVILMTALTDAIEEVTGLRAGAVDYITKPINVDVVLARINTHLTLRKLYRNLEQKHAALEAALATIKTLSGIIPICAWCGSQIRDEQGNWVSVTTYLETHAEVSFSHTICPTCYERVMHE</sequence>
<dbReference type="CDD" id="cd19920">
    <property type="entry name" value="REC_PA4781-like"/>
    <property type="match status" value="1"/>
</dbReference>
<dbReference type="PANTHER" id="PTHR44591:SF3">
    <property type="entry name" value="RESPONSE REGULATORY DOMAIN-CONTAINING PROTEIN"/>
    <property type="match status" value="1"/>
</dbReference>
<organism evidence="5 6">
    <name type="scientific">Roseiflexus castenholzii (strain DSM 13941 / HLO8)</name>
    <dbReference type="NCBI Taxonomy" id="383372"/>
    <lineage>
        <taxon>Bacteria</taxon>
        <taxon>Bacillati</taxon>
        <taxon>Chloroflexota</taxon>
        <taxon>Chloroflexia</taxon>
        <taxon>Chloroflexales</taxon>
        <taxon>Roseiflexineae</taxon>
        <taxon>Roseiflexaceae</taxon>
        <taxon>Roseiflexus</taxon>
    </lineage>
</organism>
<name>A7NF79_ROSCS</name>
<dbReference type="HOGENOM" id="CLU_000445_69_1_0"/>
<evidence type="ECO:0000256" key="1">
    <source>
        <dbReference type="ARBA" id="ARBA00022553"/>
    </source>
</evidence>
<dbReference type="InterPro" id="IPR050595">
    <property type="entry name" value="Bact_response_regulator"/>
</dbReference>
<keyword evidence="3" id="KW-0175">Coiled coil</keyword>
<evidence type="ECO:0000259" key="4">
    <source>
        <dbReference type="PROSITE" id="PS50110"/>
    </source>
</evidence>